<proteinExistence type="predicted"/>
<dbReference type="EMBL" id="VYTZ01000001">
    <property type="protein sequence ID" value="KAA9382082.1"/>
    <property type="molecule type" value="Genomic_DNA"/>
</dbReference>
<evidence type="ECO:0000313" key="2">
    <source>
        <dbReference type="EMBL" id="KAA9382082.1"/>
    </source>
</evidence>
<reference evidence="2 3" key="1">
    <citation type="submission" date="2019-09" db="EMBL/GenBank/DDBJ databases">
        <title>Screening of Novel Bioactive Compounds from Soil-Associated.</title>
        <authorList>
            <person name="Gong X."/>
        </authorList>
    </citation>
    <scope>NUCLEOTIDE SEQUENCE [LARGE SCALE GENOMIC DNA]</scope>
    <source>
        <strain evidence="2 3">Gxj-6</strain>
    </source>
</reference>
<accession>A0A5J5KBJ5</accession>
<evidence type="ECO:0000256" key="1">
    <source>
        <dbReference type="SAM" id="MobiDB-lite"/>
    </source>
</evidence>
<sequence>MRLLELPSTSDALREGLRLLHHEAKAEAMAQNISLFYRQRSAPPPEGDPAPTEEEFAAADAAEW</sequence>
<keyword evidence="3" id="KW-1185">Reference proteome</keyword>
<comment type="caution">
    <text evidence="2">The sequence shown here is derived from an EMBL/GenBank/DDBJ whole genome shotgun (WGS) entry which is preliminary data.</text>
</comment>
<dbReference type="Proteomes" id="UP000327011">
    <property type="component" value="Unassembled WGS sequence"/>
</dbReference>
<organism evidence="2 3">
    <name type="scientific">Microbispora cellulosiformans</name>
    <dbReference type="NCBI Taxonomy" id="2614688"/>
    <lineage>
        <taxon>Bacteria</taxon>
        <taxon>Bacillati</taxon>
        <taxon>Actinomycetota</taxon>
        <taxon>Actinomycetes</taxon>
        <taxon>Streptosporangiales</taxon>
        <taxon>Streptosporangiaceae</taxon>
        <taxon>Microbispora</taxon>
    </lineage>
</organism>
<evidence type="ECO:0000313" key="3">
    <source>
        <dbReference type="Proteomes" id="UP000327011"/>
    </source>
</evidence>
<feature type="compositionally biased region" description="Acidic residues" evidence="1">
    <location>
        <begin position="51"/>
        <end position="64"/>
    </location>
</feature>
<name>A0A5J5KBJ5_9ACTN</name>
<gene>
    <name evidence="2" type="ORF">F5972_03880</name>
</gene>
<protein>
    <submittedName>
        <fullName evidence="2">Uncharacterized protein</fullName>
    </submittedName>
</protein>
<feature type="region of interest" description="Disordered" evidence="1">
    <location>
        <begin position="39"/>
        <end position="64"/>
    </location>
</feature>
<dbReference type="AlphaFoldDB" id="A0A5J5KBJ5"/>